<accession>A0A7G1IKP7</accession>
<dbReference type="Gene3D" id="1.10.630.10">
    <property type="entry name" value="Cytochrome P450"/>
    <property type="match status" value="1"/>
</dbReference>
<evidence type="ECO:0000256" key="1">
    <source>
        <dbReference type="SAM" id="MobiDB-lite"/>
    </source>
</evidence>
<keyword evidence="3" id="KW-1185">Reference proteome</keyword>
<dbReference type="Proteomes" id="UP000516380">
    <property type="component" value="Chromosome"/>
</dbReference>
<protein>
    <recommendedName>
        <fullName evidence="4">Cytochrome P450</fullName>
    </recommendedName>
</protein>
<dbReference type="GO" id="GO:0020037">
    <property type="term" value="F:heme binding"/>
    <property type="evidence" value="ECO:0007669"/>
    <property type="project" value="InterPro"/>
</dbReference>
<evidence type="ECO:0008006" key="4">
    <source>
        <dbReference type="Google" id="ProtNLM"/>
    </source>
</evidence>
<name>A0A7G1IKP7_MYCKA</name>
<evidence type="ECO:0000313" key="3">
    <source>
        <dbReference type="Proteomes" id="UP000516380"/>
    </source>
</evidence>
<reference evidence="2 3" key="1">
    <citation type="submission" date="2020-07" db="EMBL/GenBank/DDBJ databases">
        <title>Mycobacterium kansasii (former subtype) with zoonotic potential isolated from diseased indoor pet cat, Japan.</title>
        <authorList>
            <person name="Fukano H."/>
            <person name="Terazono T."/>
            <person name="Hoshino Y."/>
        </authorList>
    </citation>
    <scope>NUCLEOTIDE SEQUENCE [LARGE SCALE GENOMIC DNA]</scope>
    <source>
        <strain evidence="2 3">Kuro-I</strain>
    </source>
</reference>
<dbReference type="EMBL" id="AP023343">
    <property type="protein sequence ID" value="BCI90305.1"/>
    <property type="molecule type" value="Genomic_DNA"/>
</dbReference>
<evidence type="ECO:0000313" key="2">
    <source>
        <dbReference type="EMBL" id="BCI90305.1"/>
    </source>
</evidence>
<gene>
    <name evidence="2" type="ORF">NIIDMKKI_55110</name>
</gene>
<dbReference type="GO" id="GO:0004497">
    <property type="term" value="F:monooxygenase activity"/>
    <property type="evidence" value="ECO:0007669"/>
    <property type="project" value="InterPro"/>
</dbReference>
<organism evidence="2 3">
    <name type="scientific">Mycobacterium kansasii</name>
    <dbReference type="NCBI Taxonomy" id="1768"/>
    <lineage>
        <taxon>Bacteria</taxon>
        <taxon>Bacillati</taxon>
        <taxon>Actinomycetota</taxon>
        <taxon>Actinomycetes</taxon>
        <taxon>Mycobacteriales</taxon>
        <taxon>Mycobacteriaceae</taxon>
        <taxon>Mycobacterium</taxon>
    </lineage>
</organism>
<dbReference type="SUPFAM" id="SSF48264">
    <property type="entry name" value="Cytochrome P450"/>
    <property type="match status" value="1"/>
</dbReference>
<dbReference type="GO" id="GO:0005506">
    <property type="term" value="F:iron ion binding"/>
    <property type="evidence" value="ECO:0007669"/>
    <property type="project" value="InterPro"/>
</dbReference>
<dbReference type="GO" id="GO:0016705">
    <property type="term" value="F:oxidoreductase activity, acting on paired donors, with incorporation or reduction of molecular oxygen"/>
    <property type="evidence" value="ECO:0007669"/>
    <property type="project" value="InterPro"/>
</dbReference>
<dbReference type="InterPro" id="IPR036396">
    <property type="entry name" value="Cyt_P450_sf"/>
</dbReference>
<sequence length="116" mass="12851">MSRHDDVAAALHDWQTYRSGRGTTADILFSAIEVPPGIPLFEDPPLHDLHRRLLSRVFTLRRMLAVDGLVREFCCRALIRFAIRTGSTSSPIWGDQADAHHRLSAGHPRGGATADP</sequence>
<proteinExistence type="predicted"/>
<dbReference type="AlphaFoldDB" id="A0A7G1IKP7"/>
<feature type="region of interest" description="Disordered" evidence="1">
    <location>
        <begin position="94"/>
        <end position="116"/>
    </location>
</feature>